<accession>A0A1B6K7D5</accession>
<gene>
    <name evidence="3" type="ORF">g.25337</name>
    <name evidence="2" type="ORF">g.25338</name>
</gene>
<dbReference type="EMBL" id="GECU01000348">
    <property type="protein sequence ID" value="JAT07359.1"/>
    <property type="molecule type" value="Transcribed_RNA"/>
</dbReference>
<reference evidence="3" key="1">
    <citation type="submission" date="2015-11" db="EMBL/GenBank/DDBJ databases">
        <title>De novo transcriptome assembly of four potential Pierce s Disease insect vectors from Arizona vineyards.</title>
        <authorList>
            <person name="Tassone E.E."/>
        </authorList>
    </citation>
    <scope>NUCLEOTIDE SEQUENCE</scope>
</reference>
<evidence type="ECO:0000256" key="1">
    <source>
        <dbReference type="SAM" id="SignalP"/>
    </source>
</evidence>
<name>A0A1B6K7D5_9HEMI</name>
<evidence type="ECO:0000313" key="3">
    <source>
        <dbReference type="EMBL" id="JAT07359.1"/>
    </source>
</evidence>
<organism evidence="3">
    <name type="scientific">Homalodisca liturata</name>
    <dbReference type="NCBI Taxonomy" id="320908"/>
    <lineage>
        <taxon>Eukaryota</taxon>
        <taxon>Metazoa</taxon>
        <taxon>Ecdysozoa</taxon>
        <taxon>Arthropoda</taxon>
        <taxon>Hexapoda</taxon>
        <taxon>Insecta</taxon>
        <taxon>Pterygota</taxon>
        <taxon>Neoptera</taxon>
        <taxon>Paraneoptera</taxon>
        <taxon>Hemiptera</taxon>
        <taxon>Auchenorrhyncha</taxon>
        <taxon>Membracoidea</taxon>
        <taxon>Cicadellidae</taxon>
        <taxon>Cicadellinae</taxon>
        <taxon>Proconiini</taxon>
        <taxon>Homalodisca</taxon>
    </lineage>
</organism>
<dbReference type="AlphaFoldDB" id="A0A1B6K7D5"/>
<sequence length="165" mass="19944">MERLVNSVLQGILIVCYLTFVFQTQETVTYTNNELQELCNFINKTDFKIKNIYHTLPKRRGDKLLRYMNIYNEAFSKLTKYVVMNHSITVGECQNILKPGASRWFYALYDDELLKYYFKWTPPYTKNKGKYEEMLDYRVAALGMWNQLHEFFGLEYFDFYKNMLF</sequence>
<protein>
    <submittedName>
        <fullName evidence="3">Uncharacterized protein</fullName>
    </submittedName>
</protein>
<feature type="chain" id="PRO_5008586350" evidence="1">
    <location>
        <begin position="24"/>
        <end position="165"/>
    </location>
</feature>
<keyword evidence="1" id="KW-0732">Signal</keyword>
<evidence type="ECO:0000313" key="2">
    <source>
        <dbReference type="EMBL" id="JAS73360.1"/>
    </source>
</evidence>
<proteinExistence type="predicted"/>
<feature type="signal peptide" evidence="1">
    <location>
        <begin position="1"/>
        <end position="23"/>
    </location>
</feature>
<dbReference type="EMBL" id="GECU01034346">
    <property type="protein sequence ID" value="JAS73360.1"/>
    <property type="molecule type" value="Transcribed_RNA"/>
</dbReference>